<dbReference type="PROSITE" id="PS50110">
    <property type="entry name" value="RESPONSE_REGULATORY"/>
    <property type="match status" value="1"/>
</dbReference>
<dbReference type="SMART" id="SM00850">
    <property type="entry name" value="LytTR"/>
    <property type="match status" value="1"/>
</dbReference>
<feature type="domain" description="Response regulatory" evidence="2">
    <location>
        <begin position="5"/>
        <end position="116"/>
    </location>
</feature>
<evidence type="ECO:0000259" key="2">
    <source>
        <dbReference type="PROSITE" id="PS50110"/>
    </source>
</evidence>
<dbReference type="GO" id="GO:0003677">
    <property type="term" value="F:DNA binding"/>
    <property type="evidence" value="ECO:0007669"/>
    <property type="project" value="InterPro"/>
</dbReference>
<accession>A0A420FFN2</accession>
<keyword evidence="1" id="KW-0597">Phosphoprotein</keyword>
<reference evidence="4 5" key="1">
    <citation type="submission" date="2016-07" db="EMBL/GenBank/DDBJ databases">
        <title>Genome analysis of Sphingobacterium siyangense T12B17.</title>
        <authorList>
            <person name="Xu D."/>
            <person name="Su Y."/>
            <person name="Zheng S."/>
        </authorList>
    </citation>
    <scope>NUCLEOTIDE SEQUENCE [LARGE SCALE GENOMIC DNA]</scope>
    <source>
        <strain evidence="4 5">T12B17</strain>
    </source>
</reference>
<dbReference type="Gene3D" id="2.40.50.1020">
    <property type="entry name" value="LytTr DNA-binding domain"/>
    <property type="match status" value="1"/>
</dbReference>
<dbReference type="Gene3D" id="3.40.50.2300">
    <property type="match status" value="1"/>
</dbReference>
<dbReference type="AlphaFoldDB" id="A0A420FFN2"/>
<dbReference type="InterPro" id="IPR046947">
    <property type="entry name" value="LytR-like"/>
</dbReference>
<sequence length="234" mass="26859">MNRIKTILIEDEPIARGRLEKLVSKLGLIEILGVFESPLQAIDILRQQEVDLILSDIDMPEMDGITFLKGLAHPPFVVFITGHYEYAVDGFELDVIDYILKPLLTEERLIKAIEKVQKAILFSRRGPQGERKAIKIKDRNKTIFIDPTDIFYLKAWGDYIQIYTLEGMQTLLSTMKDMEAELPWDMFARMHRSYIVNIKQIKGVEASKVILKNGTELGIGLQYRSQLFAKMGLI</sequence>
<dbReference type="GO" id="GO:0000156">
    <property type="term" value="F:phosphorelay response regulator activity"/>
    <property type="evidence" value="ECO:0007669"/>
    <property type="project" value="InterPro"/>
</dbReference>
<dbReference type="Pfam" id="PF00072">
    <property type="entry name" value="Response_reg"/>
    <property type="match status" value="1"/>
</dbReference>
<dbReference type="InterPro" id="IPR001789">
    <property type="entry name" value="Sig_transdc_resp-reg_receiver"/>
</dbReference>
<dbReference type="RefSeq" id="WP_120335904.1">
    <property type="nucleotide sequence ID" value="NZ_DAINKZ010000001.1"/>
</dbReference>
<dbReference type="SMART" id="SM00448">
    <property type="entry name" value="REC"/>
    <property type="match status" value="1"/>
</dbReference>
<dbReference type="PANTHER" id="PTHR37299:SF1">
    <property type="entry name" value="STAGE 0 SPORULATION PROTEIN A HOMOLOG"/>
    <property type="match status" value="1"/>
</dbReference>
<name>A0A420FFN2_9SPHI</name>
<feature type="domain" description="HTH LytTR-type" evidence="3">
    <location>
        <begin position="134"/>
        <end position="233"/>
    </location>
</feature>
<gene>
    <name evidence="4" type="ORF">BCY89_15920</name>
</gene>
<dbReference type="PROSITE" id="PS50930">
    <property type="entry name" value="HTH_LYTTR"/>
    <property type="match status" value="1"/>
</dbReference>
<dbReference type="Pfam" id="PF04397">
    <property type="entry name" value="LytTR"/>
    <property type="match status" value="1"/>
</dbReference>
<protein>
    <recommendedName>
        <fullName evidence="6">DNA-binding response regulator</fullName>
    </recommendedName>
</protein>
<dbReference type="EMBL" id="MCAQ01000028">
    <property type="protein sequence ID" value="RKF31665.1"/>
    <property type="molecule type" value="Genomic_DNA"/>
</dbReference>
<dbReference type="SUPFAM" id="SSF52172">
    <property type="entry name" value="CheY-like"/>
    <property type="match status" value="1"/>
</dbReference>
<keyword evidence="5" id="KW-1185">Reference proteome</keyword>
<dbReference type="Proteomes" id="UP000286402">
    <property type="component" value="Unassembled WGS sequence"/>
</dbReference>
<proteinExistence type="predicted"/>
<evidence type="ECO:0000256" key="1">
    <source>
        <dbReference type="PROSITE-ProRule" id="PRU00169"/>
    </source>
</evidence>
<dbReference type="InterPro" id="IPR007492">
    <property type="entry name" value="LytTR_DNA-bd_dom"/>
</dbReference>
<evidence type="ECO:0008006" key="6">
    <source>
        <dbReference type="Google" id="ProtNLM"/>
    </source>
</evidence>
<organism evidence="4 5">
    <name type="scientific">Sphingobacterium siyangense</name>
    <dbReference type="NCBI Taxonomy" id="459529"/>
    <lineage>
        <taxon>Bacteria</taxon>
        <taxon>Pseudomonadati</taxon>
        <taxon>Bacteroidota</taxon>
        <taxon>Sphingobacteriia</taxon>
        <taxon>Sphingobacteriales</taxon>
        <taxon>Sphingobacteriaceae</taxon>
        <taxon>Sphingobacterium</taxon>
    </lineage>
</organism>
<dbReference type="InterPro" id="IPR011006">
    <property type="entry name" value="CheY-like_superfamily"/>
</dbReference>
<evidence type="ECO:0000313" key="4">
    <source>
        <dbReference type="EMBL" id="RKF31665.1"/>
    </source>
</evidence>
<comment type="caution">
    <text evidence="4">The sequence shown here is derived from an EMBL/GenBank/DDBJ whole genome shotgun (WGS) entry which is preliminary data.</text>
</comment>
<evidence type="ECO:0000259" key="3">
    <source>
        <dbReference type="PROSITE" id="PS50930"/>
    </source>
</evidence>
<dbReference type="PANTHER" id="PTHR37299">
    <property type="entry name" value="TRANSCRIPTIONAL REGULATOR-RELATED"/>
    <property type="match status" value="1"/>
</dbReference>
<feature type="modified residue" description="4-aspartylphosphate" evidence="1">
    <location>
        <position position="56"/>
    </location>
</feature>
<evidence type="ECO:0000313" key="5">
    <source>
        <dbReference type="Proteomes" id="UP000286402"/>
    </source>
</evidence>